<evidence type="ECO:0000259" key="1">
    <source>
        <dbReference type="Pfam" id="PF04101"/>
    </source>
</evidence>
<dbReference type="Proteomes" id="UP000000346">
    <property type="component" value="Chromosome"/>
</dbReference>
<evidence type="ECO:0000313" key="3">
    <source>
        <dbReference type="Proteomes" id="UP000000346"/>
    </source>
</evidence>
<accession>D9Q2Z3</accession>
<protein>
    <recommendedName>
        <fullName evidence="1">Glycosyl transferase family 28 C-terminal domain-containing protein</fullName>
    </recommendedName>
</protein>
<dbReference type="HOGENOM" id="CLU_822838_0_0_2"/>
<keyword evidence="3" id="KW-1185">Reference proteome</keyword>
<dbReference type="eggNOG" id="arCOG01393">
    <property type="taxonomic scope" value="Archaea"/>
</dbReference>
<proteinExistence type="predicted"/>
<dbReference type="EMBL" id="CP001742">
    <property type="protein sequence ID" value="ADL19681.1"/>
    <property type="molecule type" value="Genomic_DNA"/>
</dbReference>
<dbReference type="Pfam" id="PF04101">
    <property type="entry name" value="Glyco_tran_28_C"/>
    <property type="match status" value="1"/>
</dbReference>
<dbReference type="Gene3D" id="3.40.50.2000">
    <property type="entry name" value="Glycogen Phosphorylase B"/>
    <property type="match status" value="1"/>
</dbReference>
<dbReference type="AlphaFoldDB" id="D9Q2Z3"/>
<dbReference type="SUPFAM" id="SSF53756">
    <property type="entry name" value="UDP-Glycosyltransferase/glycogen phosphorylase"/>
    <property type="match status" value="1"/>
</dbReference>
<dbReference type="GO" id="GO:0016758">
    <property type="term" value="F:hexosyltransferase activity"/>
    <property type="evidence" value="ECO:0007669"/>
    <property type="project" value="InterPro"/>
</dbReference>
<dbReference type="InParanoid" id="D9Q2Z3"/>
<dbReference type="InterPro" id="IPR007235">
    <property type="entry name" value="Glyco_trans_28_C"/>
</dbReference>
<reference evidence="2 3" key="1">
    <citation type="journal article" date="2010" name="Appl. Environ. Microbiol.">
        <title>The genome sequence of the crenarchaeon Acidilobus saccharovorans supports a new order, Acidilobales, and suggests an important ecological role in terrestrial acidic hot springs.</title>
        <authorList>
            <person name="Mardanov A.V."/>
            <person name="Svetlitchnyi V.A."/>
            <person name="Beletsky A.V."/>
            <person name="Prokofeva M.I."/>
            <person name="Bonch-Osmolovskaya E.A."/>
            <person name="Ravin N.V."/>
            <person name="Skryabin K.G."/>
        </authorList>
    </citation>
    <scope>NUCLEOTIDE SEQUENCE [LARGE SCALE GENOMIC DNA]</scope>
    <source>
        <strain evidence="3">DSM 16705 / JCM 18335 / VKM B-2471 / 345-15</strain>
    </source>
</reference>
<dbReference type="KEGG" id="asc:ASAC_1276"/>
<evidence type="ECO:0000313" key="2">
    <source>
        <dbReference type="EMBL" id="ADL19681.1"/>
    </source>
</evidence>
<dbReference type="STRING" id="666510.ASAC_1276"/>
<name>D9Q2Z3_ACIS3</name>
<gene>
    <name evidence="2" type="ordered locus">ASAC_1276</name>
</gene>
<feature type="domain" description="Glycosyl transferase family 28 C-terminal" evidence="1">
    <location>
        <begin position="233"/>
        <end position="318"/>
    </location>
</feature>
<sequence length="343" mass="38508">MLQVQALKLKVLYVSSSVGLGHVTRDYRLSRLLGWADVTWLTAGRAARYLEARAERLHELSRELRSLGDSIMNVIKDCRVTFSPIGLARLYLDLRRNSRAIAERLDLEDFDMVIGDEPWELMMSGLSLPQKSVLITDITSLGSSANYVSRRVNSWVLKSFHRFTLRFNVGLWGDGEGFLRYGQIPTHESYPEPEEGDYVVINIGGTDAGLRLARQLEEHLTKVGMDVVTLGGENFVSDPTKVVAKAKALVALAGYGSLVEASIMRKRAVILKIDKHFEHNENARLFEGRKGYRVLSCSEATPERVYNALLQVLREDPQPPLLRDASYDIASEIERLASQDSLT</sequence>
<organism evidence="2 3">
    <name type="scientific">Acidilobus saccharovorans (strain DSM 16705 / JCM 18335 / VKM B-2471 / 345-15)</name>
    <dbReference type="NCBI Taxonomy" id="666510"/>
    <lineage>
        <taxon>Archaea</taxon>
        <taxon>Thermoproteota</taxon>
        <taxon>Thermoprotei</taxon>
        <taxon>Acidilobales</taxon>
        <taxon>Acidilobaceae</taxon>
        <taxon>Acidilobus</taxon>
    </lineage>
</organism>